<protein>
    <submittedName>
        <fullName evidence="1">18669_t:CDS:1</fullName>
    </submittedName>
</protein>
<gene>
    <name evidence="1" type="ORF">FWILDA_LOCUS11025</name>
</gene>
<dbReference type="Gene3D" id="3.40.50.150">
    <property type="entry name" value="Vaccinia Virus protein VP39"/>
    <property type="match status" value="1"/>
</dbReference>
<dbReference type="Pfam" id="PF13489">
    <property type="entry name" value="Methyltransf_23"/>
    <property type="match status" value="1"/>
</dbReference>
<dbReference type="SUPFAM" id="SSF53335">
    <property type="entry name" value="S-adenosyl-L-methionine-dependent methyltransferases"/>
    <property type="match status" value="1"/>
</dbReference>
<dbReference type="InterPro" id="IPR029063">
    <property type="entry name" value="SAM-dependent_MTases_sf"/>
</dbReference>
<organism evidence="1 2">
    <name type="scientific">Funneliformis geosporum</name>
    <dbReference type="NCBI Taxonomy" id="1117311"/>
    <lineage>
        <taxon>Eukaryota</taxon>
        <taxon>Fungi</taxon>
        <taxon>Fungi incertae sedis</taxon>
        <taxon>Mucoromycota</taxon>
        <taxon>Glomeromycotina</taxon>
        <taxon>Glomeromycetes</taxon>
        <taxon>Glomerales</taxon>
        <taxon>Glomeraceae</taxon>
        <taxon>Funneliformis</taxon>
    </lineage>
</organism>
<evidence type="ECO:0000313" key="1">
    <source>
        <dbReference type="EMBL" id="CAI2183330.1"/>
    </source>
</evidence>
<name>A0A9W4SVP7_9GLOM</name>
<dbReference type="InterPro" id="IPR036873">
    <property type="entry name" value="Rhodanese-like_dom_sf"/>
</dbReference>
<accession>A0A9W4SVP7</accession>
<reference evidence="1" key="1">
    <citation type="submission" date="2022-08" db="EMBL/GenBank/DDBJ databases">
        <authorList>
            <person name="Kallberg Y."/>
            <person name="Tangrot J."/>
            <person name="Rosling A."/>
        </authorList>
    </citation>
    <scope>NUCLEOTIDE SEQUENCE</scope>
    <source>
        <strain evidence="1">Wild A</strain>
    </source>
</reference>
<dbReference type="OrthoDB" id="74240at2759"/>
<proteinExistence type="predicted"/>
<comment type="caution">
    <text evidence="1">The sequence shown here is derived from an EMBL/GenBank/DDBJ whole genome shotgun (WGS) entry which is preliminary data.</text>
</comment>
<dbReference type="AlphaFoldDB" id="A0A9W4SVP7"/>
<dbReference type="SUPFAM" id="SSF52821">
    <property type="entry name" value="Rhodanese/Cell cycle control phosphatase"/>
    <property type="match status" value="1"/>
</dbReference>
<keyword evidence="2" id="KW-1185">Reference proteome</keyword>
<evidence type="ECO:0000313" key="2">
    <source>
        <dbReference type="Proteomes" id="UP001153678"/>
    </source>
</evidence>
<sequence length="363" mass="42169">MTHISFKSTLHHWLCYSQRQLLLDLRPLHDHYTRRIIPSTCIPLANIKKHLFELPPKSLPFAVLEPHGHRGVTHKLLIDQGWNVPWILIEGEELWKVSRELGILEEIDKNNDSVKNYDTEKDELNLYSNRSRWVLFQPSPFLMNNIDFIEESLKTLSKNHVFNCLDVACGSGRDVAWLSLRQTVDWRITAIDSMSRALDRTRQLTSRSGVLDKIQTVHVKIMANGSVKKNQELSTPPQMSLSKVDGNSEVDTRPKLDKKIIMENQIEFLNKKYDLVLTIRFLNREFLSTMANLVKPDGFLLISTFVNDGKHTYKNPKSNSNRLELGELDIKFRKEFEVIKDEVELIEDGRPVNSFLARKKREI</sequence>
<dbReference type="EMBL" id="CAMKVN010002995">
    <property type="protein sequence ID" value="CAI2183330.1"/>
    <property type="molecule type" value="Genomic_DNA"/>
</dbReference>
<dbReference type="Proteomes" id="UP001153678">
    <property type="component" value="Unassembled WGS sequence"/>
</dbReference>